<dbReference type="Proteomes" id="UP001596052">
    <property type="component" value="Unassembled WGS sequence"/>
</dbReference>
<evidence type="ECO:0000313" key="3">
    <source>
        <dbReference type="EMBL" id="MFC5455908.1"/>
    </source>
</evidence>
<dbReference type="InterPro" id="IPR045584">
    <property type="entry name" value="Pilin-like"/>
</dbReference>
<protein>
    <submittedName>
        <fullName evidence="3">Type II secretion system protein</fullName>
    </submittedName>
</protein>
<dbReference type="Pfam" id="PF07963">
    <property type="entry name" value="N_methyl"/>
    <property type="match status" value="1"/>
</dbReference>
<dbReference type="PANTHER" id="PTHR30093">
    <property type="entry name" value="GENERAL SECRETION PATHWAY PROTEIN G"/>
    <property type="match status" value="1"/>
</dbReference>
<evidence type="ECO:0000256" key="1">
    <source>
        <dbReference type="SAM" id="MobiDB-lite"/>
    </source>
</evidence>
<sequence length="286" mass="29466">MKTKRNQAFTLIELLVVITIIAILASLAVPAFTMVQTQGNQMKGVNNCKQIILSLKQFSKDNNSQYPDSVQNPLTGSLAQTANDAFRYMIQEQIVTDERIFGCPAGYNPDNNIGQAPNYGNALMPGENHWALTGNQTDTTVGNMPIVYENPVSISWPPLWNADVSGQIAPGRTWPGGKIIIGRNDGSVSVEALAGKRGSVGPKIMAGGLNMFTQASQGIPQRILPIVYGNNSMSTGVGTGGQGPAGGLPPTGLGAPLGGGMPGGAPPPAPLGGGAPAPGGLPPSGL</sequence>
<dbReference type="RefSeq" id="WP_377167494.1">
    <property type="nucleotide sequence ID" value="NZ_JBHSMQ010000004.1"/>
</dbReference>
<keyword evidence="2" id="KW-1133">Transmembrane helix</keyword>
<evidence type="ECO:0000256" key="2">
    <source>
        <dbReference type="SAM" id="Phobius"/>
    </source>
</evidence>
<keyword evidence="2" id="KW-0812">Transmembrane</keyword>
<keyword evidence="4" id="KW-1185">Reference proteome</keyword>
<reference evidence="4" key="1">
    <citation type="journal article" date="2019" name="Int. J. Syst. Evol. Microbiol.">
        <title>The Global Catalogue of Microorganisms (GCM) 10K type strain sequencing project: providing services to taxonomists for standard genome sequencing and annotation.</title>
        <authorList>
            <consortium name="The Broad Institute Genomics Platform"/>
            <consortium name="The Broad Institute Genome Sequencing Center for Infectious Disease"/>
            <person name="Wu L."/>
            <person name="Ma J."/>
        </authorList>
    </citation>
    <scope>NUCLEOTIDE SEQUENCE [LARGE SCALE GENOMIC DNA]</scope>
    <source>
        <strain evidence="4">CGMCC 4.1469</strain>
    </source>
</reference>
<dbReference type="EMBL" id="JBHSMQ010000004">
    <property type="protein sequence ID" value="MFC5455908.1"/>
    <property type="molecule type" value="Genomic_DNA"/>
</dbReference>
<accession>A0ABW0KR27</accession>
<keyword evidence="2" id="KW-0472">Membrane</keyword>
<gene>
    <name evidence="3" type="ORF">ACFQDI_13670</name>
</gene>
<evidence type="ECO:0000313" key="4">
    <source>
        <dbReference type="Proteomes" id="UP001596052"/>
    </source>
</evidence>
<organism evidence="3 4">
    <name type="scientific">Prosthecobacter fluviatilis</name>
    <dbReference type="NCBI Taxonomy" id="445931"/>
    <lineage>
        <taxon>Bacteria</taxon>
        <taxon>Pseudomonadati</taxon>
        <taxon>Verrucomicrobiota</taxon>
        <taxon>Verrucomicrobiia</taxon>
        <taxon>Verrucomicrobiales</taxon>
        <taxon>Verrucomicrobiaceae</taxon>
        <taxon>Prosthecobacter</taxon>
    </lineage>
</organism>
<dbReference type="InterPro" id="IPR012902">
    <property type="entry name" value="N_methyl_site"/>
</dbReference>
<feature type="transmembrane region" description="Helical" evidence="2">
    <location>
        <begin position="12"/>
        <end position="32"/>
    </location>
</feature>
<comment type="caution">
    <text evidence="3">The sequence shown here is derived from an EMBL/GenBank/DDBJ whole genome shotgun (WGS) entry which is preliminary data.</text>
</comment>
<feature type="region of interest" description="Disordered" evidence="1">
    <location>
        <begin position="238"/>
        <end position="286"/>
    </location>
</feature>
<proteinExistence type="predicted"/>
<dbReference type="Gene3D" id="3.30.700.10">
    <property type="entry name" value="Glycoprotein, Type 4 Pilin"/>
    <property type="match status" value="1"/>
</dbReference>
<dbReference type="SUPFAM" id="SSF54523">
    <property type="entry name" value="Pili subunits"/>
    <property type="match status" value="1"/>
</dbReference>
<name>A0ABW0KR27_9BACT</name>
<dbReference type="NCBIfam" id="TIGR02532">
    <property type="entry name" value="IV_pilin_GFxxxE"/>
    <property type="match status" value="1"/>
</dbReference>